<sequence>MRRRDGMLSRLNAEIRRQEVRQQQEAQRQLRLLELQHVTNRARAAEKNLKHVKAAVADLRCSSKARRASLDEAASQLLDKRKDKLQRYFPTHARVTHLTFSCLQCSLEEEWSAKVRQLLEVLPLRISALKSGPNTPLQVTVCDLQLPHGSVIPSDLNQKSEELDAALGYTLVLLELLGMYIGTPVLHQSSFNGSCSSLWRPRSFSDRRPISTGDVLPLHLGRTATAQLSASAWPSSSSVDQTLPHRQHQAEAAMHMLQRSIGAFAIDQLGPLGAKPPKAWSPFVTLAWICSKMARDSLRAAIQQLGSPGSQDGKPDSNGIGLEAKGASRIGSLEIAGLLLPDEDDDLVDADGWYTVPGTFLPPPPSQPDDVEHWTQAMLSEHKGGWQQALGLNVLRAWPGKPGAWLGG</sequence>
<comment type="caution">
    <text evidence="3">The sequence shown here is derived from an EMBL/GenBank/DDBJ whole genome shotgun (WGS) entry which is preliminary data.</text>
</comment>
<evidence type="ECO:0000256" key="1">
    <source>
        <dbReference type="ARBA" id="ARBA00023054"/>
    </source>
</evidence>
<evidence type="ECO:0000313" key="3">
    <source>
        <dbReference type="EMBL" id="CAD7701605.1"/>
    </source>
</evidence>
<evidence type="ECO:0000256" key="2">
    <source>
        <dbReference type="SAM" id="Coils"/>
    </source>
</evidence>
<dbReference type="PANTHER" id="PTHR15157">
    <property type="entry name" value="UV RADIATION RESISTANCE-ASSOCIATED GENE PROTEIN"/>
    <property type="match status" value="1"/>
</dbReference>
<dbReference type="GO" id="GO:0032991">
    <property type="term" value="C:protein-containing complex"/>
    <property type="evidence" value="ECO:0007669"/>
    <property type="project" value="UniProtKB-ARBA"/>
</dbReference>
<organism evidence="3 4">
    <name type="scientific">Ostreobium quekettii</name>
    <dbReference type="NCBI Taxonomy" id="121088"/>
    <lineage>
        <taxon>Eukaryota</taxon>
        <taxon>Viridiplantae</taxon>
        <taxon>Chlorophyta</taxon>
        <taxon>core chlorophytes</taxon>
        <taxon>Ulvophyceae</taxon>
        <taxon>TCBD clade</taxon>
        <taxon>Bryopsidales</taxon>
        <taxon>Ostreobineae</taxon>
        <taxon>Ostreobiaceae</taxon>
        <taxon>Ostreobium</taxon>
    </lineage>
</organism>
<keyword evidence="4" id="KW-1185">Reference proteome</keyword>
<evidence type="ECO:0008006" key="5">
    <source>
        <dbReference type="Google" id="ProtNLM"/>
    </source>
</evidence>
<name>A0A8S1J2M0_9CHLO</name>
<dbReference type="AlphaFoldDB" id="A0A8S1J2M0"/>
<dbReference type="GO" id="GO:0035493">
    <property type="term" value="P:SNARE complex assembly"/>
    <property type="evidence" value="ECO:0007669"/>
    <property type="project" value="TreeGrafter"/>
</dbReference>
<gene>
    <name evidence="3" type="ORF">OSTQU699_LOCUS6962</name>
</gene>
<feature type="coiled-coil region" evidence="2">
    <location>
        <begin position="8"/>
        <end position="62"/>
    </location>
</feature>
<reference evidence="3" key="1">
    <citation type="submission" date="2020-12" db="EMBL/GenBank/DDBJ databases">
        <authorList>
            <person name="Iha C."/>
        </authorList>
    </citation>
    <scope>NUCLEOTIDE SEQUENCE</scope>
</reference>
<accession>A0A8S1J2M0</accession>
<proteinExistence type="predicted"/>
<dbReference type="GO" id="GO:0000149">
    <property type="term" value="F:SNARE binding"/>
    <property type="evidence" value="ECO:0007669"/>
    <property type="project" value="TreeGrafter"/>
</dbReference>
<dbReference type="InterPro" id="IPR018791">
    <property type="entry name" value="UV_resistance/autophagy_Atg14"/>
</dbReference>
<keyword evidence="1 2" id="KW-0175">Coiled coil</keyword>
<dbReference type="PANTHER" id="PTHR15157:SF5">
    <property type="entry name" value="UV RADIATION RESISTANCE-ASSOCIATED GENE PROTEIN"/>
    <property type="match status" value="1"/>
</dbReference>
<dbReference type="OrthoDB" id="544136at2759"/>
<dbReference type="GO" id="GO:0005768">
    <property type="term" value="C:endosome"/>
    <property type="evidence" value="ECO:0007669"/>
    <property type="project" value="TreeGrafter"/>
</dbReference>
<dbReference type="EMBL" id="CAJHUC010001583">
    <property type="protein sequence ID" value="CAD7701605.1"/>
    <property type="molecule type" value="Genomic_DNA"/>
</dbReference>
<evidence type="ECO:0000313" key="4">
    <source>
        <dbReference type="Proteomes" id="UP000708148"/>
    </source>
</evidence>
<dbReference type="Proteomes" id="UP000708148">
    <property type="component" value="Unassembled WGS sequence"/>
</dbReference>
<dbReference type="Pfam" id="PF10186">
    <property type="entry name" value="ATG14"/>
    <property type="match status" value="1"/>
</dbReference>
<dbReference type="GO" id="GO:0000323">
    <property type="term" value="C:lytic vacuole"/>
    <property type="evidence" value="ECO:0007669"/>
    <property type="project" value="TreeGrafter"/>
</dbReference>
<protein>
    <recommendedName>
        <fullName evidence="5">UV radiation resistance protein/autophagy-related protein 14</fullName>
    </recommendedName>
</protein>